<comment type="caution">
    <text evidence="4">The sequence shown here is derived from an EMBL/GenBank/DDBJ whole genome shotgun (WGS) entry which is preliminary data.</text>
</comment>
<comment type="similarity">
    <text evidence="1">Belongs to the DNase II family.</text>
</comment>
<sequence>MVKLYLFTLSLFFCSISGLSCLDNTGTAVPWFTFIKPPKTAYVPPMYGKSYSFLSPNHMTAEINSLPLNSSSPITYTLNQFNTDSSISVVFFNDEVPPNNTNPNQYSGHTKGVLAYTSTQAIYIIHSFPNFPFYNSTTGKVLLDIFDSEVEYGQNLMCVQITPQTLFYLAGIMTINSPRVYYSKIVTPNTNITLMIQNKTNLQITSATYSFTVGTNTFTYIARSAALQKDFWEDVVSKYYNDGFYVQSWGRPYMPGYCPPDETYTNLNIDNLGIGKYYWYGYNDHSKWGIGITTTVLCYADLNRMYSQANRGGGGLCTNYPSLYALHKAFDEGNDACGSTLQKKFKI</sequence>
<feature type="chain" id="PRO_5043314164" evidence="3">
    <location>
        <begin position="19"/>
        <end position="347"/>
    </location>
</feature>
<keyword evidence="3" id="KW-0732">Signal</keyword>
<proteinExistence type="inferred from homology"/>
<gene>
    <name evidence="4" type="ORF">BSTOLATCC_MIC62348</name>
</gene>
<keyword evidence="5" id="KW-1185">Reference proteome</keyword>
<dbReference type="AlphaFoldDB" id="A0AAU9K5C2"/>
<dbReference type="EMBL" id="CAJZBQ010000060">
    <property type="protein sequence ID" value="CAG9334763.1"/>
    <property type="molecule type" value="Genomic_DNA"/>
</dbReference>
<dbReference type="Pfam" id="PF03265">
    <property type="entry name" value="DNase_II"/>
    <property type="match status" value="1"/>
</dbReference>
<evidence type="ECO:0000256" key="1">
    <source>
        <dbReference type="ARBA" id="ARBA00007527"/>
    </source>
</evidence>
<dbReference type="GO" id="GO:0004531">
    <property type="term" value="F:deoxyribonuclease II activity"/>
    <property type="evidence" value="ECO:0007669"/>
    <property type="project" value="InterPro"/>
</dbReference>
<dbReference type="PANTHER" id="PTHR10858">
    <property type="entry name" value="DEOXYRIBONUCLEASE II"/>
    <property type="match status" value="1"/>
</dbReference>
<organism evidence="4 5">
    <name type="scientific">Blepharisma stoltei</name>
    <dbReference type="NCBI Taxonomy" id="1481888"/>
    <lineage>
        <taxon>Eukaryota</taxon>
        <taxon>Sar</taxon>
        <taxon>Alveolata</taxon>
        <taxon>Ciliophora</taxon>
        <taxon>Postciliodesmatophora</taxon>
        <taxon>Heterotrichea</taxon>
        <taxon>Heterotrichida</taxon>
        <taxon>Blepharismidae</taxon>
        <taxon>Blepharisma</taxon>
    </lineage>
</organism>
<accession>A0AAU9K5C2</accession>
<evidence type="ECO:0000256" key="3">
    <source>
        <dbReference type="SAM" id="SignalP"/>
    </source>
</evidence>
<evidence type="ECO:0000256" key="2">
    <source>
        <dbReference type="ARBA" id="ARBA00022801"/>
    </source>
</evidence>
<evidence type="ECO:0000313" key="4">
    <source>
        <dbReference type="EMBL" id="CAG9334763.1"/>
    </source>
</evidence>
<dbReference type="PANTHER" id="PTHR10858:SF23">
    <property type="entry name" value="DEOXYRIBONUCLEASE II"/>
    <property type="match status" value="1"/>
</dbReference>
<dbReference type="PROSITE" id="PS51257">
    <property type="entry name" value="PROKAR_LIPOPROTEIN"/>
    <property type="match status" value="1"/>
</dbReference>
<dbReference type="Proteomes" id="UP001162131">
    <property type="component" value="Unassembled WGS sequence"/>
</dbReference>
<keyword evidence="2" id="KW-0378">Hydrolase</keyword>
<name>A0AAU9K5C2_9CILI</name>
<evidence type="ECO:0000313" key="5">
    <source>
        <dbReference type="Proteomes" id="UP001162131"/>
    </source>
</evidence>
<dbReference type="InterPro" id="IPR004947">
    <property type="entry name" value="DNase_II"/>
</dbReference>
<reference evidence="4" key="1">
    <citation type="submission" date="2021-09" db="EMBL/GenBank/DDBJ databases">
        <authorList>
            <consortium name="AG Swart"/>
            <person name="Singh M."/>
            <person name="Singh A."/>
            <person name="Seah K."/>
            <person name="Emmerich C."/>
        </authorList>
    </citation>
    <scope>NUCLEOTIDE SEQUENCE</scope>
    <source>
        <strain evidence="4">ATCC30299</strain>
    </source>
</reference>
<feature type="signal peptide" evidence="3">
    <location>
        <begin position="1"/>
        <end position="18"/>
    </location>
</feature>
<protein>
    <submittedName>
        <fullName evidence="4">Uncharacterized protein</fullName>
    </submittedName>
</protein>